<evidence type="ECO:0000313" key="2">
    <source>
        <dbReference type="Proteomes" id="UP000663193"/>
    </source>
</evidence>
<evidence type="ECO:0000313" key="1">
    <source>
        <dbReference type="EMBL" id="QRD03182.1"/>
    </source>
</evidence>
<dbReference type="OrthoDB" id="3669612at2759"/>
<reference evidence="2" key="1">
    <citation type="journal article" date="2021" name="BMC Genomics">
        <title>Chromosome-level genome assembly and manually-curated proteome of model necrotroph Parastagonospora nodorum Sn15 reveals a genome-wide trove of candidate effector homologs, and redundancy of virulence-related functions within an accessory chromosome.</title>
        <authorList>
            <person name="Bertazzoni S."/>
            <person name="Jones D.A.B."/>
            <person name="Phan H.T."/>
            <person name="Tan K.-C."/>
            <person name="Hane J.K."/>
        </authorList>
    </citation>
    <scope>NUCLEOTIDE SEQUENCE [LARGE SCALE GENOMIC DNA]</scope>
    <source>
        <strain evidence="2">SN15 / ATCC MYA-4574 / FGSC 10173)</strain>
    </source>
</reference>
<keyword evidence="2" id="KW-1185">Reference proteome</keyword>
<dbReference type="RefSeq" id="XP_001800237.1">
    <property type="nucleotide sequence ID" value="XM_001800185.1"/>
</dbReference>
<organism evidence="1 2">
    <name type="scientific">Phaeosphaeria nodorum (strain SN15 / ATCC MYA-4574 / FGSC 10173)</name>
    <name type="common">Glume blotch fungus</name>
    <name type="synonym">Parastagonospora nodorum</name>
    <dbReference type="NCBI Taxonomy" id="321614"/>
    <lineage>
        <taxon>Eukaryota</taxon>
        <taxon>Fungi</taxon>
        <taxon>Dikarya</taxon>
        <taxon>Ascomycota</taxon>
        <taxon>Pezizomycotina</taxon>
        <taxon>Dothideomycetes</taxon>
        <taxon>Pleosporomycetidae</taxon>
        <taxon>Pleosporales</taxon>
        <taxon>Pleosporineae</taxon>
        <taxon>Phaeosphaeriaceae</taxon>
        <taxon>Parastagonospora</taxon>
    </lineage>
</organism>
<accession>A0A7U2FDA7</accession>
<proteinExistence type="predicted"/>
<dbReference type="VEuPathDB" id="FungiDB:JI435_099520"/>
<gene>
    <name evidence="1" type="ORF">JI435_099520</name>
</gene>
<dbReference type="KEGG" id="pno:SNOG_09952"/>
<protein>
    <submittedName>
        <fullName evidence="1">Uncharacterized protein</fullName>
    </submittedName>
</protein>
<dbReference type="AlphaFoldDB" id="A0A7U2FDA7"/>
<sequence length="233" mass="26388">MWDECFKHGSDNCDATKSGPFVHNLLTTVHPICHSRNWILEDFPLPQNNTWSLVEPALHIATKLITTVPASAFFRHVKYGHLTRQNDQNFLCYTAPEDTVSQDLAVLADLHKLSKRIRILFAALKPEARHTSQTRAIHHVSQASFSTELFIKGDRSALPARHDKRVQYIVVNEAYAVYAENTNPSPAQAARFAFSLAATRVHETAHAFYARDFSDGREGYEEPYLNVTHFNNG</sequence>
<dbReference type="Proteomes" id="UP000663193">
    <property type="component" value="Chromosome 15"/>
</dbReference>
<dbReference type="EMBL" id="CP069037">
    <property type="protein sequence ID" value="QRD03182.1"/>
    <property type="molecule type" value="Genomic_DNA"/>
</dbReference>
<name>A0A7U2FDA7_PHANO</name>